<dbReference type="SUPFAM" id="SSF56112">
    <property type="entry name" value="Protein kinase-like (PK-like)"/>
    <property type="match status" value="1"/>
</dbReference>
<dbReference type="InterPro" id="IPR001245">
    <property type="entry name" value="Ser-Thr/Tyr_kinase_cat_dom"/>
</dbReference>
<dbReference type="PROSITE" id="PS00107">
    <property type="entry name" value="PROTEIN_KINASE_ATP"/>
    <property type="match status" value="1"/>
</dbReference>
<feature type="compositionally biased region" description="Low complexity" evidence="2">
    <location>
        <begin position="1145"/>
        <end position="1155"/>
    </location>
</feature>
<dbReference type="Proteomes" id="UP000613740">
    <property type="component" value="Unassembled WGS sequence"/>
</dbReference>
<dbReference type="PROSITE" id="PS50011">
    <property type="entry name" value="PROTEIN_KINASE_DOM"/>
    <property type="match status" value="1"/>
</dbReference>
<dbReference type="PANTHER" id="PTHR44329:SF214">
    <property type="entry name" value="PROTEIN KINASE DOMAIN-CONTAINING PROTEIN"/>
    <property type="match status" value="1"/>
</dbReference>
<proteinExistence type="predicted"/>
<feature type="signal peptide" evidence="3">
    <location>
        <begin position="1"/>
        <end position="27"/>
    </location>
</feature>
<feature type="binding site" evidence="1">
    <location>
        <position position="1261"/>
    </location>
    <ligand>
        <name>ATP</name>
        <dbReference type="ChEBI" id="CHEBI:30616"/>
    </ligand>
</feature>
<evidence type="ECO:0000313" key="6">
    <source>
        <dbReference type="Proteomes" id="UP000613740"/>
    </source>
</evidence>
<evidence type="ECO:0000256" key="1">
    <source>
        <dbReference type="PROSITE-ProRule" id="PRU10141"/>
    </source>
</evidence>
<evidence type="ECO:0000259" key="4">
    <source>
        <dbReference type="PROSITE" id="PS50011"/>
    </source>
</evidence>
<dbReference type="InterPro" id="IPR017441">
    <property type="entry name" value="Protein_kinase_ATP_BS"/>
</dbReference>
<dbReference type="Pfam" id="PF00069">
    <property type="entry name" value="Pkinase"/>
    <property type="match status" value="1"/>
</dbReference>
<organism evidence="5 6">
    <name type="scientific">Chlamydomonas schloesseri</name>
    <dbReference type="NCBI Taxonomy" id="2026947"/>
    <lineage>
        <taxon>Eukaryota</taxon>
        <taxon>Viridiplantae</taxon>
        <taxon>Chlorophyta</taxon>
        <taxon>core chlorophytes</taxon>
        <taxon>Chlorophyceae</taxon>
        <taxon>CS clade</taxon>
        <taxon>Chlamydomonadales</taxon>
        <taxon>Chlamydomonadaceae</taxon>
        <taxon>Chlamydomonas</taxon>
    </lineage>
</organism>
<feature type="compositionally biased region" description="Low complexity" evidence="2">
    <location>
        <begin position="576"/>
        <end position="600"/>
    </location>
</feature>
<feature type="compositionally biased region" description="Pro residues" evidence="2">
    <location>
        <begin position="1037"/>
        <end position="1052"/>
    </location>
</feature>
<feature type="region of interest" description="Disordered" evidence="2">
    <location>
        <begin position="1135"/>
        <end position="1155"/>
    </location>
</feature>
<feature type="region of interest" description="Disordered" evidence="2">
    <location>
        <begin position="1033"/>
        <end position="1062"/>
    </location>
</feature>
<dbReference type="Gene3D" id="1.10.510.10">
    <property type="entry name" value="Transferase(Phosphotransferase) domain 1"/>
    <property type="match status" value="2"/>
</dbReference>
<dbReference type="GO" id="GO:0005524">
    <property type="term" value="F:ATP binding"/>
    <property type="evidence" value="ECO:0007669"/>
    <property type="project" value="UniProtKB-UniRule"/>
</dbReference>
<sequence>MLAFAPPLSRPWLVAIWIYALLNVVTSQGASLAELLSRDENLAAASSPALLLQRGLTSVEDATLEIPSAKQLAVVGLGPSDSGLDLRAFGVSGAAAFRLLDGSSSLELHNLTLLLPPMPEAATASGSGALPPSVLAHVIEAVAGNSGSSSSSRAQVLLRGVTLVVGSCSDLDNHRRWFCRDLARWRARVAAYDEPTILNGTVRYGSSNSSSRAPGGGGLMALGSSAAAAAAAGGDSPPLAQLLDCTVTCDAGAVGASTDGGGASTSTSTSASTSTASGVVSTPFLRTGPSGPWDCVAVTVSDSAGLAALPDLWEAAANIPSGYYGASLLVTVEAGRAVQVDTSHWRSLWVAAGNTVAFIGRGRAASTLHLSGLGRGQLAAVGSDLDSQGLVAVCDLALVGLGYPNPADDERGLMAGWVHAIDIPGKRYYNTILGGIFAGRLAPLQVMVRLDNVRLALPDTEAEWWRNAAPVAAGGEGLLNGLAPVEWEGPQQVATSSAAADASVAPPGGSSSSSSSSSGSIAVGTGSIVNATASGTWEVGPMRLSYAVNWAWDSVWVAPLSSQQLLPPLLLAEGEGSSGDGAAASSSKASSVAETSSASSLREAGADPWKAWPMVQSVGAELARQLPLRHQVRMLLSIDVSSYVVLASMCSAARAPQQPPPPPQQQQQQAAGVAQASASPASVTIMPAAGDVLVMPPTDPAYVLQKGGGSPDFTTRLRQGAALGANMLPLGGHTYDQVNFQSDAPVVWLGGEPRPGARCVLLPPPAAQSATGPATWDMMDLSGRVRIRVGPAAAGSDSDAAADGPSLQIQGFALYNLAPYAQPQPPDPPQPPSPPQPPLPPELPPSPPDLPPSPPQQPAASPVAQDSPSSDGSDGPPLVVIVGRRLHPSDPFHGLSLGLPFFQFDRFSPLLFAPGGAGQHEQASTQQPRRLPPPLALVNCTLVVPAPELELLRRLLAEAGRLPPGSSSGSTSDGGAAEVAEASATAISFTRISFLGWSGRDVVVTSQLPNDAPTTLIRSPAELKRPLYSTLLEVSCSPPPPQPPSAAPPPGAPRGGGGGGVAAAAAADGAAAGALLQETAPLPTVTLLADGDSAAAAAKAAAKAAPPLWRSLDATQLLKPAASVVARSRALQQLGASGGHVPEPAAAGGSNGSGSATSRMIVLSRSCRVADAVEVVVQTAEAARGGHQQQQQQQQQQQVGDSSSRDDGGISRAIARVQRTSNSSGEAGGRDEELWLECVIGRGGFGVVYLGTWRSLPVAVKTLVVHEALLGEEGRRRQRAVLEAAVSSTLCHANVVQTYAFDVRRLGVGRGTAPPALEAVPEEGEEEGQPREQLLQPAAPVPGSEADSVYQLLLIQAYCEGGSLRDGIISGGLYMGLAPDSPIGVLLGLCLALDVAAGMAHVHARGIVHGDLSSGNVLLTARPAGGAHGGVYGVYGGAAAAGGNVEGTTAGTSASLHPHGADMEAARGRVVAAVSVEEAQAAAVEAAARALVADVMQPPVMAKIADFGLSARMGEGQTHASNCWQGTPAYTAPEVEVEGRLGKPADVYSFGVLLLELLSGRAAHDGLLSMAALMAPAGDAGAGVGGAVLMQPGMAAAPAAAVLSAAAPSLVPAICSGSNTQLVGMLSSCLSPTPRDRPTFTQILQVISAAIAELDMGNHENIL</sequence>
<feature type="compositionally biased region" description="Low complexity" evidence="2">
    <location>
        <begin position="494"/>
        <end position="518"/>
    </location>
</feature>
<feature type="region of interest" description="Disordered" evidence="2">
    <location>
        <begin position="576"/>
        <end position="604"/>
    </location>
</feature>
<feature type="region of interest" description="Disordered" evidence="2">
    <location>
        <begin position="653"/>
        <end position="675"/>
    </location>
</feature>
<dbReference type="InterPro" id="IPR008266">
    <property type="entry name" value="Tyr_kinase_AS"/>
</dbReference>
<comment type="caution">
    <text evidence="5">The sequence shown here is derived from an EMBL/GenBank/DDBJ whole genome shotgun (WGS) entry which is preliminary data.</text>
</comment>
<evidence type="ECO:0000313" key="5">
    <source>
        <dbReference type="EMBL" id="KAG2446974.1"/>
    </source>
</evidence>
<dbReference type="PROSITE" id="PS00109">
    <property type="entry name" value="PROTEIN_KINASE_TYR"/>
    <property type="match status" value="1"/>
</dbReference>
<dbReference type="InterPro" id="IPR051681">
    <property type="entry name" value="Ser/Thr_Kinases-Pseudokinases"/>
</dbReference>
<feature type="compositionally biased region" description="Low complexity" evidence="2">
    <location>
        <begin position="858"/>
        <end position="877"/>
    </location>
</feature>
<dbReference type="InterPro" id="IPR011009">
    <property type="entry name" value="Kinase-like_dom_sf"/>
</dbReference>
<name>A0A835WGT4_9CHLO</name>
<feature type="compositionally biased region" description="Low complexity" evidence="2">
    <location>
        <begin position="1184"/>
        <end position="1202"/>
    </location>
</feature>
<accession>A0A835WGT4</accession>
<dbReference type="GO" id="GO:0004674">
    <property type="term" value="F:protein serine/threonine kinase activity"/>
    <property type="evidence" value="ECO:0007669"/>
    <property type="project" value="TreeGrafter"/>
</dbReference>
<feature type="domain" description="Protein kinase" evidence="4">
    <location>
        <begin position="1234"/>
        <end position="1662"/>
    </location>
</feature>
<feature type="compositionally biased region" description="Low complexity" evidence="2">
    <location>
        <begin position="665"/>
        <end position="675"/>
    </location>
</feature>
<dbReference type="Pfam" id="PF07714">
    <property type="entry name" value="PK_Tyr_Ser-Thr"/>
    <property type="match status" value="1"/>
</dbReference>
<feature type="chain" id="PRO_5032837064" description="Protein kinase domain-containing protein" evidence="3">
    <location>
        <begin position="28"/>
        <end position="1663"/>
    </location>
</feature>
<keyword evidence="3" id="KW-0732">Signal</keyword>
<keyword evidence="6" id="KW-1185">Reference proteome</keyword>
<gene>
    <name evidence="5" type="ORF">HYH02_008128</name>
</gene>
<feature type="region of interest" description="Disordered" evidence="2">
    <location>
        <begin position="490"/>
        <end position="518"/>
    </location>
</feature>
<dbReference type="EMBL" id="JAEHOD010000024">
    <property type="protein sequence ID" value="KAG2446974.1"/>
    <property type="molecule type" value="Genomic_DNA"/>
</dbReference>
<feature type="region of interest" description="Disordered" evidence="2">
    <location>
        <begin position="819"/>
        <end position="879"/>
    </location>
</feature>
<protein>
    <recommendedName>
        <fullName evidence="4">Protein kinase domain-containing protein</fullName>
    </recommendedName>
</protein>
<dbReference type="OrthoDB" id="4062651at2759"/>
<feature type="compositionally biased region" description="Pro residues" evidence="2">
    <location>
        <begin position="822"/>
        <end position="857"/>
    </location>
</feature>
<dbReference type="PANTHER" id="PTHR44329">
    <property type="entry name" value="SERINE/THREONINE-PROTEIN KINASE TNNI3K-RELATED"/>
    <property type="match status" value="1"/>
</dbReference>
<keyword evidence="1" id="KW-0547">Nucleotide-binding</keyword>
<dbReference type="Gene3D" id="3.30.200.20">
    <property type="entry name" value="Phosphorylase Kinase, domain 1"/>
    <property type="match status" value="1"/>
</dbReference>
<evidence type="ECO:0000256" key="3">
    <source>
        <dbReference type="SAM" id="SignalP"/>
    </source>
</evidence>
<dbReference type="InterPro" id="IPR000719">
    <property type="entry name" value="Prot_kinase_dom"/>
</dbReference>
<keyword evidence="1" id="KW-0067">ATP-binding</keyword>
<reference evidence="5" key="1">
    <citation type="journal article" date="2020" name="bioRxiv">
        <title>Comparative genomics of Chlamydomonas.</title>
        <authorList>
            <person name="Craig R.J."/>
            <person name="Hasan A.R."/>
            <person name="Ness R.W."/>
            <person name="Keightley P.D."/>
        </authorList>
    </citation>
    <scope>NUCLEOTIDE SEQUENCE</scope>
    <source>
        <strain evidence="5">CCAP 11/173</strain>
    </source>
</reference>
<evidence type="ECO:0000256" key="2">
    <source>
        <dbReference type="SAM" id="MobiDB-lite"/>
    </source>
</evidence>
<feature type="region of interest" description="Disordered" evidence="2">
    <location>
        <begin position="1184"/>
        <end position="1208"/>
    </location>
</feature>